<evidence type="ECO:0000313" key="10">
    <source>
        <dbReference type="Proteomes" id="UP000659630"/>
    </source>
</evidence>
<dbReference type="PANTHER" id="PTHR32060">
    <property type="entry name" value="TAIL-SPECIFIC PROTEASE"/>
    <property type="match status" value="1"/>
</dbReference>
<evidence type="ECO:0000313" key="9">
    <source>
        <dbReference type="EMBL" id="MBC5581123.1"/>
    </source>
</evidence>
<evidence type="ECO:0000256" key="4">
    <source>
        <dbReference type="ARBA" id="ARBA00022825"/>
    </source>
</evidence>
<dbReference type="PANTHER" id="PTHR32060:SF30">
    <property type="entry name" value="CARBOXY-TERMINAL PROCESSING PROTEASE CTPA"/>
    <property type="match status" value="1"/>
</dbReference>
<dbReference type="GO" id="GO:0006508">
    <property type="term" value="P:proteolysis"/>
    <property type="evidence" value="ECO:0007669"/>
    <property type="project" value="UniProtKB-KW"/>
</dbReference>
<dbReference type="Pfam" id="PF03572">
    <property type="entry name" value="Peptidase_S41"/>
    <property type="match status" value="1"/>
</dbReference>
<keyword evidence="6" id="KW-1133">Transmembrane helix</keyword>
<comment type="similarity">
    <text evidence="1">Belongs to the peptidase S41A family.</text>
</comment>
<feature type="transmembrane region" description="Helical" evidence="6">
    <location>
        <begin position="7"/>
        <end position="30"/>
    </location>
</feature>
<dbReference type="GO" id="GO:0007165">
    <property type="term" value="P:signal transduction"/>
    <property type="evidence" value="ECO:0007669"/>
    <property type="project" value="TreeGrafter"/>
</dbReference>
<dbReference type="SMART" id="SM00228">
    <property type="entry name" value="PDZ"/>
    <property type="match status" value="1"/>
</dbReference>
<evidence type="ECO:0000259" key="8">
    <source>
        <dbReference type="SMART" id="SM00245"/>
    </source>
</evidence>
<dbReference type="GO" id="GO:0004175">
    <property type="term" value="F:endopeptidase activity"/>
    <property type="evidence" value="ECO:0007669"/>
    <property type="project" value="TreeGrafter"/>
</dbReference>
<dbReference type="GO" id="GO:0030288">
    <property type="term" value="C:outer membrane-bounded periplasmic space"/>
    <property type="evidence" value="ECO:0007669"/>
    <property type="project" value="TreeGrafter"/>
</dbReference>
<dbReference type="AlphaFoldDB" id="A0A923L1E2"/>
<dbReference type="InterPro" id="IPR001478">
    <property type="entry name" value="PDZ"/>
</dbReference>
<keyword evidence="4" id="KW-0720">Serine protease</keyword>
<gene>
    <name evidence="9" type="ORF">H8S23_06355</name>
</gene>
<dbReference type="SUPFAM" id="SSF52096">
    <property type="entry name" value="ClpP/crotonase"/>
    <property type="match status" value="1"/>
</dbReference>
<evidence type="ECO:0000259" key="7">
    <source>
        <dbReference type="SMART" id="SM00228"/>
    </source>
</evidence>
<evidence type="ECO:0000256" key="2">
    <source>
        <dbReference type="ARBA" id="ARBA00022670"/>
    </source>
</evidence>
<reference evidence="9" key="1">
    <citation type="submission" date="2020-08" db="EMBL/GenBank/DDBJ databases">
        <title>Genome public.</title>
        <authorList>
            <person name="Liu C."/>
            <person name="Sun Q."/>
        </authorList>
    </citation>
    <scope>NUCLEOTIDE SEQUENCE</scope>
    <source>
        <strain evidence="9">BX8</strain>
    </source>
</reference>
<dbReference type="InterPro" id="IPR005151">
    <property type="entry name" value="Tail-specific_protease"/>
</dbReference>
<dbReference type="InterPro" id="IPR036034">
    <property type="entry name" value="PDZ_sf"/>
</dbReference>
<feature type="domain" description="Tail specific protease" evidence="8">
    <location>
        <begin position="179"/>
        <end position="365"/>
    </location>
</feature>
<feature type="region of interest" description="Disordered" evidence="5">
    <location>
        <begin position="399"/>
        <end position="453"/>
    </location>
</feature>
<sequence>MKKKISVSLAIAIAIIAMTVTFSVTMILAMKLFDRTVSDVNEKQVMYNKLAEIDKVARDNFYTEINDQTLYDMLATGYVAGLGDRNSKYYTAKQVTELNDTASGKLMGIGVEVVKDASGYFRIVKIYPGSPAEAAQLSQNLIITKLDETDLKTLTLDAVNSLLKGESGTTIKVTYLQDNAETPVDIQRSPFDLPTVEFQLVDAVGYIKIRTFADETVSQLDYAINALTQQGASSLVFDVRNNAGGSLSAAAECVDLLCPAGTIVSGTYKGGETKVLYTSDEKEVALPMVVLTNGNTASGAELFAVSLRDFGKGRIVGAKTAGRGTLQRMYTMTDGSAVSLTVAVMVPGRSESFDGVGVTPDYERTLSAEEELAYYDYTVNDDPQIQRAIEVAVSLAAGNSGNGPAPSSSAAPDSSSSQASSDGADGVADSGVSSAPPQDGSSAPQDASSDSAA</sequence>
<keyword evidence="6" id="KW-0812">Transmembrane</keyword>
<accession>A0A923L1E2</accession>
<dbReference type="Gene3D" id="3.90.226.10">
    <property type="entry name" value="2-enoyl-CoA Hydratase, Chain A, domain 1"/>
    <property type="match status" value="1"/>
</dbReference>
<dbReference type="EMBL" id="JACONZ010000002">
    <property type="protein sequence ID" value="MBC5581123.1"/>
    <property type="molecule type" value="Genomic_DNA"/>
</dbReference>
<name>A0A923L1E2_9FIRM</name>
<dbReference type="InterPro" id="IPR029045">
    <property type="entry name" value="ClpP/crotonase-like_dom_sf"/>
</dbReference>
<dbReference type="RefSeq" id="WP_186887490.1">
    <property type="nucleotide sequence ID" value="NZ_JACONZ010000002.1"/>
</dbReference>
<evidence type="ECO:0000256" key="3">
    <source>
        <dbReference type="ARBA" id="ARBA00022801"/>
    </source>
</evidence>
<evidence type="ECO:0000256" key="5">
    <source>
        <dbReference type="SAM" id="MobiDB-lite"/>
    </source>
</evidence>
<dbReference type="Gene3D" id="3.30.750.44">
    <property type="match status" value="1"/>
</dbReference>
<dbReference type="GO" id="GO:0008236">
    <property type="term" value="F:serine-type peptidase activity"/>
    <property type="evidence" value="ECO:0007669"/>
    <property type="project" value="UniProtKB-KW"/>
</dbReference>
<dbReference type="Pfam" id="PF13180">
    <property type="entry name" value="PDZ_2"/>
    <property type="match status" value="1"/>
</dbReference>
<protein>
    <submittedName>
        <fullName evidence="9">PDZ domain-containing protein</fullName>
    </submittedName>
</protein>
<dbReference type="SMART" id="SM00245">
    <property type="entry name" value="TSPc"/>
    <property type="match status" value="1"/>
</dbReference>
<dbReference type="Gene3D" id="2.30.42.10">
    <property type="match status" value="1"/>
</dbReference>
<dbReference type="SUPFAM" id="SSF50156">
    <property type="entry name" value="PDZ domain-like"/>
    <property type="match status" value="1"/>
</dbReference>
<evidence type="ECO:0000256" key="1">
    <source>
        <dbReference type="ARBA" id="ARBA00009179"/>
    </source>
</evidence>
<dbReference type="CDD" id="cd07560">
    <property type="entry name" value="Peptidase_S41_CPP"/>
    <property type="match status" value="1"/>
</dbReference>
<feature type="domain" description="PDZ" evidence="7">
    <location>
        <begin position="107"/>
        <end position="179"/>
    </location>
</feature>
<keyword evidence="10" id="KW-1185">Reference proteome</keyword>
<comment type="caution">
    <text evidence="9">The sequence shown here is derived from an EMBL/GenBank/DDBJ whole genome shotgun (WGS) entry which is preliminary data.</text>
</comment>
<dbReference type="InterPro" id="IPR004447">
    <property type="entry name" value="Peptidase_S41A"/>
</dbReference>
<keyword evidence="3" id="KW-0378">Hydrolase</keyword>
<keyword evidence="6" id="KW-0472">Membrane</keyword>
<organism evidence="9 10">
    <name type="scientific">Anaerofilum hominis</name>
    <dbReference type="NCBI Taxonomy" id="2763016"/>
    <lineage>
        <taxon>Bacteria</taxon>
        <taxon>Bacillati</taxon>
        <taxon>Bacillota</taxon>
        <taxon>Clostridia</taxon>
        <taxon>Eubacteriales</taxon>
        <taxon>Oscillospiraceae</taxon>
        <taxon>Anaerofilum</taxon>
    </lineage>
</organism>
<dbReference type="Proteomes" id="UP000659630">
    <property type="component" value="Unassembled WGS sequence"/>
</dbReference>
<proteinExistence type="inferred from homology"/>
<evidence type="ECO:0000256" key="6">
    <source>
        <dbReference type="SAM" id="Phobius"/>
    </source>
</evidence>
<keyword evidence="2" id="KW-0645">Protease</keyword>